<comment type="caution">
    <text evidence="2">The sequence shown here is derived from an EMBL/GenBank/DDBJ whole genome shotgun (WGS) entry which is preliminary data.</text>
</comment>
<sequence length="572" mass="58947">MLTENAYGDTHLSYWPRVREFAVPPSMIATATARRLAGDWAGACAAAGIDVDLNLRSVACAHGRELASQLRADLRHLVPDLLRWHLPRIAPDGLLRPGLTIGLARYDAPGRAGAHPVHLVARTAPAWADAGQRISLTLWDGSRADASAHRSAHPHPNRRFRLDLHRHLWDARRTDELRARSGADRPPGGDCPVPSAPDLLARVLQGRRCAVDRWAAEARLLLDADGRPVEADVGTGTKTGPGTGTGSGPGLGAGPGSGSGLGTGYGFGMGSSPPLGSGVGTGPGPGCGPGPGSGPGFDAGPGSGSGIGTGAGAGAVPGTGIGPGPGTSTGTVAVRLGARQRLLLDLVAAPDGSGPPTLRISQAPKGGDTSALPVLPDAATWVLPDLELIRAGAIGVDRLHPLVASALAPDRPPTGPPRNPDRAGEPRLVECRGARHRIGLVGGVLAPLDHDPAEIRREELLAELTGTPLPCLQAIDEAHRHPDCLTGVRERLDHGDIAGALAVVEGLLGPDAVLRGGALRDELESAAQRRITYGLFRAGLTGPGPGPGFGGYRPDPVRTRDHRSRPRQATFR</sequence>
<dbReference type="PANTHER" id="PTHR37612:SF20">
    <property type="entry name" value="PER-HEXAMER REPEAT PROTEIN 5-RELATED"/>
    <property type="match status" value="1"/>
</dbReference>
<dbReference type="InterPro" id="IPR052258">
    <property type="entry name" value="Diverse_Func_Domain-Protein"/>
</dbReference>
<accession>A0A6B3C0D1</accession>
<dbReference type="PANTHER" id="PTHR37612">
    <property type="entry name" value="FIBROIN HEAVY CHAIN FIB-H LIKE PROTEIN"/>
    <property type="match status" value="1"/>
</dbReference>
<feature type="compositionally biased region" description="Gly residues" evidence="1">
    <location>
        <begin position="277"/>
        <end position="327"/>
    </location>
</feature>
<feature type="region of interest" description="Disordered" evidence="1">
    <location>
        <begin position="229"/>
        <end position="331"/>
    </location>
</feature>
<name>A0A6B3C0D1_9ACTN</name>
<feature type="region of interest" description="Disordered" evidence="1">
    <location>
        <begin position="406"/>
        <end position="426"/>
    </location>
</feature>
<evidence type="ECO:0000256" key="1">
    <source>
        <dbReference type="SAM" id="MobiDB-lite"/>
    </source>
</evidence>
<dbReference type="AlphaFoldDB" id="A0A6B3C0D1"/>
<dbReference type="EMBL" id="JAAGLU010000029">
    <property type="protein sequence ID" value="NEC90099.1"/>
    <property type="molecule type" value="Genomic_DNA"/>
</dbReference>
<reference evidence="2" key="1">
    <citation type="submission" date="2020-01" db="EMBL/GenBank/DDBJ databases">
        <title>Insect and environment-associated Actinomycetes.</title>
        <authorList>
            <person name="Currrie C."/>
            <person name="Chevrette M."/>
            <person name="Carlson C."/>
            <person name="Stubbendieck R."/>
            <person name="Wendt-Pienkowski E."/>
        </authorList>
    </citation>
    <scope>NUCLEOTIDE SEQUENCE</scope>
    <source>
        <strain evidence="2">SID12501</strain>
    </source>
</reference>
<proteinExistence type="predicted"/>
<feature type="region of interest" description="Disordered" evidence="1">
    <location>
        <begin position="542"/>
        <end position="572"/>
    </location>
</feature>
<feature type="compositionally biased region" description="Gly residues" evidence="1">
    <location>
        <begin position="237"/>
        <end position="269"/>
    </location>
</feature>
<protein>
    <submittedName>
        <fullName evidence="2">Uncharacterized protein</fullName>
    </submittedName>
</protein>
<organism evidence="2">
    <name type="scientific">Streptomyces sp. SID12501</name>
    <dbReference type="NCBI Taxonomy" id="2706042"/>
    <lineage>
        <taxon>Bacteria</taxon>
        <taxon>Bacillati</taxon>
        <taxon>Actinomycetota</taxon>
        <taxon>Actinomycetes</taxon>
        <taxon>Kitasatosporales</taxon>
        <taxon>Streptomycetaceae</taxon>
        <taxon>Streptomyces</taxon>
    </lineage>
</organism>
<evidence type="ECO:0000313" key="2">
    <source>
        <dbReference type="EMBL" id="NEC90099.1"/>
    </source>
</evidence>
<dbReference type="RefSeq" id="WP_164319687.1">
    <property type="nucleotide sequence ID" value="NZ_JAAGLU010000029.1"/>
</dbReference>
<gene>
    <name evidence="2" type="ORF">G3I71_30835</name>
</gene>
<feature type="compositionally biased region" description="Gly residues" evidence="1">
    <location>
        <begin position="542"/>
        <end position="551"/>
    </location>
</feature>